<dbReference type="GO" id="GO:0005829">
    <property type="term" value="C:cytosol"/>
    <property type="evidence" value="ECO:0007669"/>
    <property type="project" value="TreeGrafter"/>
</dbReference>
<evidence type="ECO:0000256" key="1">
    <source>
        <dbReference type="SAM" id="MobiDB-lite"/>
    </source>
</evidence>
<sequence length="245" mass="26516">MATTEQDKPVVVCVFCGSVAGENPAHIQAAKALARAFHENNVQLVYGGGTNGLMGAIARELVTLSGPQAVHGIIPQALVKVEPGYQELNSKEKEEGGKVQEGAGKTHERTVRLDKRTEINETEYGMTSIVPDMHTRKRMMATKVLEGGPGSGFVALAGGFGTIEEVMEITTWNQLGIHKAGVVLLNIGGYWDGLIDWIRNAVAEGFVSKANGEILVTVTDVNQVLPKLKEYKTSVDRYQLKWGQE</sequence>
<reference evidence="2" key="1">
    <citation type="submission" date="2021-12" db="EMBL/GenBank/DDBJ databases">
        <title>Convergent genome expansion in fungi linked to evolution of root-endophyte symbiosis.</title>
        <authorList>
            <consortium name="DOE Joint Genome Institute"/>
            <person name="Ke Y.-H."/>
            <person name="Bonito G."/>
            <person name="Liao H.-L."/>
            <person name="Looney B."/>
            <person name="Rojas-Flechas A."/>
            <person name="Nash J."/>
            <person name="Hameed K."/>
            <person name="Schadt C."/>
            <person name="Martin F."/>
            <person name="Crous P.W."/>
            <person name="Miettinen O."/>
            <person name="Magnuson J.K."/>
            <person name="Labbe J."/>
            <person name="Jacobson D."/>
            <person name="Doktycz M.J."/>
            <person name="Veneault-Fourrey C."/>
            <person name="Kuo A."/>
            <person name="Mondo S."/>
            <person name="Calhoun S."/>
            <person name="Riley R."/>
            <person name="Ohm R."/>
            <person name="LaButti K."/>
            <person name="Andreopoulos B."/>
            <person name="Pangilinan J."/>
            <person name="Nolan M."/>
            <person name="Tritt A."/>
            <person name="Clum A."/>
            <person name="Lipzen A."/>
            <person name="Daum C."/>
            <person name="Barry K."/>
            <person name="Grigoriev I.V."/>
            <person name="Vilgalys R."/>
        </authorList>
    </citation>
    <scope>NUCLEOTIDE SEQUENCE</scope>
    <source>
        <strain evidence="2">PMI_201</strain>
    </source>
</reference>
<gene>
    <name evidence="2" type="ORF">BGW36DRAFT_365343</name>
</gene>
<feature type="region of interest" description="Disordered" evidence="1">
    <location>
        <begin position="89"/>
        <end position="108"/>
    </location>
</feature>
<protein>
    <submittedName>
        <fullName evidence="2">Lysine decarboxylase-like protein</fullName>
    </submittedName>
</protein>
<dbReference type="PANTHER" id="PTHR31223">
    <property type="entry name" value="LOG FAMILY PROTEIN YJL055W"/>
    <property type="match status" value="1"/>
</dbReference>
<dbReference type="EMBL" id="JAJTJA010000015">
    <property type="protein sequence ID" value="KAH8689573.1"/>
    <property type="molecule type" value="Genomic_DNA"/>
</dbReference>
<dbReference type="GO" id="GO:0016799">
    <property type="term" value="F:hydrolase activity, hydrolyzing N-glycosyl compounds"/>
    <property type="evidence" value="ECO:0007669"/>
    <property type="project" value="TreeGrafter"/>
</dbReference>
<dbReference type="Proteomes" id="UP001201262">
    <property type="component" value="Unassembled WGS sequence"/>
</dbReference>
<dbReference type="SUPFAM" id="SSF102405">
    <property type="entry name" value="MCP/YpsA-like"/>
    <property type="match status" value="1"/>
</dbReference>
<dbReference type="NCBIfam" id="TIGR00730">
    <property type="entry name" value="Rossman fold protein, TIGR00730 family"/>
    <property type="match status" value="1"/>
</dbReference>
<dbReference type="GeneID" id="70244931"/>
<dbReference type="RefSeq" id="XP_046065927.1">
    <property type="nucleotide sequence ID" value="XM_046214644.1"/>
</dbReference>
<evidence type="ECO:0000313" key="2">
    <source>
        <dbReference type="EMBL" id="KAH8689573.1"/>
    </source>
</evidence>
<dbReference type="FunFam" id="3.40.50.450:FF:000018">
    <property type="entry name" value="Lysine decarboxylase-like protein"/>
    <property type="match status" value="1"/>
</dbReference>
<organism evidence="2 3">
    <name type="scientific">Talaromyces proteolyticus</name>
    <dbReference type="NCBI Taxonomy" id="1131652"/>
    <lineage>
        <taxon>Eukaryota</taxon>
        <taxon>Fungi</taxon>
        <taxon>Dikarya</taxon>
        <taxon>Ascomycota</taxon>
        <taxon>Pezizomycotina</taxon>
        <taxon>Eurotiomycetes</taxon>
        <taxon>Eurotiomycetidae</taxon>
        <taxon>Eurotiales</taxon>
        <taxon>Trichocomaceae</taxon>
        <taxon>Talaromyces</taxon>
        <taxon>Talaromyces sect. Bacilispori</taxon>
    </lineage>
</organism>
<accession>A0AAD4KJ94</accession>
<dbReference type="Gene3D" id="3.40.50.450">
    <property type="match status" value="1"/>
</dbReference>
<dbReference type="InterPro" id="IPR031100">
    <property type="entry name" value="LOG_fam"/>
</dbReference>
<dbReference type="Pfam" id="PF03641">
    <property type="entry name" value="Lysine_decarbox"/>
    <property type="match status" value="1"/>
</dbReference>
<evidence type="ECO:0000313" key="3">
    <source>
        <dbReference type="Proteomes" id="UP001201262"/>
    </source>
</evidence>
<name>A0AAD4KJ94_9EURO</name>
<dbReference type="PANTHER" id="PTHR31223:SF70">
    <property type="entry name" value="LOG FAMILY PROTEIN YJL055W"/>
    <property type="match status" value="1"/>
</dbReference>
<proteinExistence type="predicted"/>
<keyword evidence="3" id="KW-1185">Reference proteome</keyword>
<dbReference type="AlphaFoldDB" id="A0AAD4KJ94"/>
<dbReference type="GO" id="GO:0009691">
    <property type="term" value="P:cytokinin biosynthetic process"/>
    <property type="evidence" value="ECO:0007669"/>
    <property type="project" value="InterPro"/>
</dbReference>
<dbReference type="InterPro" id="IPR005269">
    <property type="entry name" value="LOG"/>
</dbReference>
<comment type="caution">
    <text evidence="2">The sequence shown here is derived from an EMBL/GenBank/DDBJ whole genome shotgun (WGS) entry which is preliminary data.</text>
</comment>